<keyword evidence="1" id="KW-0808">Transferase</keyword>
<dbReference type="SUPFAM" id="SSF56104">
    <property type="entry name" value="SAICAR synthase-like"/>
    <property type="match status" value="1"/>
</dbReference>
<dbReference type="Pfam" id="PF01504">
    <property type="entry name" value="PIP5K"/>
    <property type="match status" value="1"/>
</dbReference>
<keyword evidence="1" id="KW-0418">Kinase</keyword>
<dbReference type="InterPro" id="IPR023610">
    <property type="entry name" value="PInositol-4/5-P-5/4-kinase"/>
</dbReference>
<feature type="domain" description="PIPK" evidence="2">
    <location>
        <begin position="30"/>
        <end position="483"/>
    </location>
</feature>
<dbReference type="PANTHER" id="PTHR23086">
    <property type="entry name" value="PHOSPHATIDYLINOSITOL-4-PHOSPHATE 5-KINASE"/>
    <property type="match status" value="1"/>
</dbReference>
<dbReference type="Gene3D" id="3.30.800.10">
    <property type="entry name" value="Phosphatidylinositol Phosphate Kinase II Beta"/>
    <property type="match status" value="1"/>
</dbReference>
<accession>A0ABM1JID1</accession>
<gene>
    <name evidence="4" type="primary">PIP5KL1</name>
</gene>
<evidence type="ECO:0000259" key="2">
    <source>
        <dbReference type="PROSITE" id="PS51455"/>
    </source>
</evidence>
<dbReference type="Proteomes" id="UP000694871">
    <property type="component" value="Unplaced"/>
</dbReference>
<dbReference type="Gene3D" id="3.30.810.10">
    <property type="entry name" value="2-Layer Sandwich"/>
    <property type="match status" value="1"/>
</dbReference>
<keyword evidence="1" id="KW-0547">Nucleotide-binding</keyword>
<evidence type="ECO:0000313" key="4">
    <source>
        <dbReference type="RefSeq" id="XP_015261218.1"/>
    </source>
</evidence>
<keyword evidence="3" id="KW-1185">Reference proteome</keyword>
<name>A0ABM1JID1_GEKJA</name>
<sequence>MNHRVDYSNKRRRGTWTRSRKLRRLWKIREQWKLLGFFEINHDHEFYDFTCLLKEGLKAAIQEAMDNPPTTGILGESDFTAVLKQAHEGFEMRTYAGPAFARFRQFLGMADRDYQQSLSCESAYLQFISNSKSTANFFLTKDKRFFLKTQSKRETHFLLSNLSKYLEHLERYPHSLLVKFLGVHSIIVPQEKKRYFIIMQSVFYPHERIVERYDIKGCQLDRWVEAAPEGSQIIMVFKDLNFEGKTLCLDEQRAWFVRQVELDTQFLRELAVMDYSLLVAFQPLHEDEQAMNRTLANIIARTKRSIIPCSSLIHGAAEPSELACFSSDMQNASSLDQMNTGSSLHEFIYMLQKSNFDMGAASLADQSDFFQEALITYLTQASSCEQFPMAGSEIDANLGSLADSCLRLAQNRRLLPNSRNPLHVIDGPKFRYFVGVIDLFTVYSFRKKLEHFWKSIRYRGQSFSTVGPSHYARRLCQWVEEHTT</sequence>
<dbReference type="InterPro" id="IPR027483">
    <property type="entry name" value="PInositol-4-P-4/5-kinase_C_sf"/>
</dbReference>
<proteinExistence type="predicted"/>
<evidence type="ECO:0000313" key="3">
    <source>
        <dbReference type="Proteomes" id="UP000694871"/>
    </source>
</evidence>
<reference evidence="4" key="1">
    <citation type="submission" date="2025-08" db="UniProtKB">
        <authorList>
            <consortium name="RefSeq"/>
        </authorList>
    </citation>
    <scope>IDENTIFICATION</scope>
</reference>
<dbReference type="RefSeq" id="XP_015261218.1">
    <property type="nucleotide sequence ID" value="XM_015405732.1"/>
</dbReference>
<protein>
    <submittedName>
        <fullName evidence="4">Phosphatidylinositol 4-phosphate 5-kinase-like protein 1</fullName>
    </submittedName>
</protein>
<organism evidence="3 4">
    <name type="scientific">Gekko japonicus</name>
    <name type="common">Schlegel's Japanese gecko</name>
    <dbReference type="NCBI Taxonomy" id="146911"/>
    <lineage>
        <taxon>Eukaryota</taxon>
        <taxon>Metazoa</taxon>
        <taxon>Chordata</taxon>
        <taxon>Craniata</taxon>
        <taxon>Vertebrata</taxon>
        <taxon>Euteleostomi</taxon>
        <taxon>Lepidosauria</taxon>
        <taxon>Squamata</taxon>
        <taxon>Bifurcata</taxon>
        <taxon>Gekkota</taxon>
        <taxon>Gekkonidae</taxon>
        <taxon>Gekkoninae</taxon>
        <taxon>Gekko</taxon>
    </lineage>
</organism>
<dbReference type="InterPro" id="IPR027484">
    <property type="entry name" value="PInositol-4-P-5-kinase_N"/>
</dbReference>
<evidence type="ECO:0000256" key="1">
    <source>
        <dbReference type="PROSITE-ProRule" id="PRU00781"/>
    </source>
</evidence>
<dbReference type="PANTHER" id="PTHR23086:SF46">
    <property type="entry name" value="PHOSPHATIDYLINOSITOL 4-PHOSPHATE 5-KINASE-LIKE PROTEIN 1"/>
    <property type="match status" value="1"/>
</dbReference>
<dbReference type="InterPro" id="IPR002498">
    <property type="entry name" value="PInositol-4-P-4/5-kinase_core"/>
</dbReference>
<dbReference type="SMART" id="SM00330">
    <property type="entry name" value="PIPKc"/>
    <property type="match status" value="1"/>
</dbReference>
<dbReference type="PROSITE" id="PS51455">
    <property type="entry name" value="PIPK"/>
    <property type="match status" value="1"/>
</dbReference>
<dbReference type="GeneID" id="107105727"/>
<keyword evidence="1" id="KW-0067">ATP-binding</keyword>
<dbReference type="CDD" id="cd17304">
    <property type="entry name" value="PIPKc_PIP5KL1"/>
    <property type="match status" value="1"/>
</dbReference>